<feature type="signal peptide" evidence="14">
    <location>
        <begin position="1"/>
        <end position="20"/>
    </location>
</feature>
<evidence type="ECO:0000256" key="2">
    <source>
        <dbReference type="ARBA" id="ARBA00008979"/>
    </source>
</evidence>
<dbReference type="SUPFAM" id="SSF63877">
    <property type="entry name" value="Methuselah ectodomain"/>
    <property type="match status" value="1"/>
</dbReference>
<comment type="subcellular location">
    <subcellularLocation>
        <location evidence="1">Cell membrane</location>
        <topology evidence="1">Multi-pass membrane protein</topology>
    </subcellularLocation>
</comment>
<dbReference type="InterPro" id="IPR051384">
    <property type="entry name" value="Mth_GPCR"/>
</dbReference>
<evidence type="ECO:0000256" key="4">
    <source>
        <dbReference type="ARBA" id="ARBA00022692"/>
    </source>
</evidence>
<dbReference type="InterPro" id="IPR036272">
    <property type="entry name" value="Methuselah_N_sf"/>
</dbReference>
<protein>
    <submittedName>
        <fullName evidence="17">Probable G-protein coupled receptor Mth-like 11</fullName>
    </submittedName>
</protein>
<evidence type="ECO:0000256" key="1">
    <source>
        <dbReference type="ARBA" id="ARBA00004651"/>
    </source>
</evidence>
<feature type="transmembrane region" description="Helical" evidence="13">
    <location>
        <begin position="256"/>
        <end position="278"/>
    </location>
</feature>
<accession>A0A6J1LH95</accession>
<dbReference type="GeneID" id="111596461"/>
<keyword evidence="8 13" id="KW-0472">Membrane</keyword>
<keyword evidence="9" id="KW-1015">Disulfide bond</keyword>
<evidence type="ECO:0000256" key="3">
    <source>
        <dbReference type="ARBA" id="ARBA00022475"/>
    </source>
</evidence>
<evidence type="ECO:0000256" key="7">
    <source>
        <dbReference type="ARBA" id="ARBA00023040"/>
    </source>
</evidence>
<evidence type="ECO:0000256" key="11">
    <source>
        <dbReference type="ARBA" id="ARBA00023180"/>
    </source>
</evidence>
<name>A0A6J1LH95_DROHY</name>
<dbReference type="OMA" id="HERGCIC"/>
<keyword evidence="12" id="KW-0807">Transducer</keyword>
<proteinExistence type="inferred from homology"/>
<comment type="similarity">
    <text evidence="2">Belongs to the G-protein coupled receptor 2 family. Mth subfamily.</text>
</comment>
<evidence type="ECO:0000313" key="16">
    <source>
        <dbReference type="Proteomes" id="UP000504633"/>
    </source>
</evidence>
<gene>
    <name evidence="17" type="primary">LOC111596461</name>
</gene>
<feature type="chain" id="PRO_5026655902" evidence="14">
    <location>
        <begin position="21"/>
        <end position="280"/>
    </location>
</feature>
<keyword evidence="11" id="KW-0325">Glycoprotein</keyword>
<evidence type="ECO:0000256" key="13">
    <source>
        <dbReference type="SAM" id="Phobius"/>
    </source>
</evidence>
<keyword evidence="7" id="KW-0297">G-protein coupled receptor</keyword>
<evidence type="ECO:0000259" key="15">
    <source>
        <dbReference type="Pfam" id="PF06652"/>
    </source>
</evidence>
<keyword evidence="6 13" id="KW-1133">Transmembrane helix</keyword>
<keyword evidence="10" id="KW-0675">Receptor</keyword>
<keyword evidence="4 13" id="KW-0812">Transmembrane</keyword>
<dbReference type="Proteomes" id="UP000504633">
    <property type="component" value="Unplaced"/>
</dbReference>
<keyword evidence="5 14" id="KW-0732">Signal</keyword>
<evidence type="ECO:0000313" key="17">
    <source>
        <dbReference type="RefSeq" id="XP_023166479.2"/>
    </source>
</evidence>
<evidence type="ECO:0000256" key="6">
    <source>
        <dbReference type="ARBA" id="ARBA00022989"/>
    </source>
</evidence>
<evidence type="ECO:0000256" key="5">
    <source>
        <dbReference type="ARBA" id="ARBA00022729"/>
    </source>
</evidence>
<reference evidence="17" key="1">
    <citation type="submission" date="2025-08" db="UniProtKB">
        <authorList>
            <consortium name="RefSeq"/>
        </authorList>
    </citation>
    <scope>IDENTIFICATION</scope>
    <source>
        <strain evidence="17">15085-1641.00</strain>
        <tissue evidence="17">Whole body</tissue>
    </source>
</reference>
<dbReference type="Gene3D" id="2.170.180.11">
    <property type="entry name" value="Methuselah ectodomain, domain 2"/>
    <property type="match status" value="1"/>
</dbReference>
<dbReference type="InterPro" id="IPR023311">
    <property type="entry name" value="Methusela_ecto_dom_2"/>
</dbReference>
<dbReference type="Gene3D" id="2.30.160.11">
    <property type="match status" value="1"/>
</dbReference>
<feature type="transmembrane region" description="Helical" evidence="13">
    <location>
        <begin position="200"/>
        <end position="219"/>
    </location>
</feature>
<sequence>MKTFFSATFTLSLIIAEIAGDIPGCDYFDTVDLKNSIQLTNGSFLYRDILIPKEKTGIFNYKIYFDGRLDVDDYIRGCVCHIKPCVIFCCDSQKSHVYRPLNITLLNGQQVQKDLLKDYIVQVAYDFPCTAFSKSDTQTQWTLFENEALYVHGDNKSFTKQQYCMFPFKDGNNNNDDQLEVVLIPEPQPINITKLSAPHALRVLSVFCMVLTIAIFLYVKMYRTLYNQCCVCYFTCLTISFLMAFVESILNAPADFTYKSCLGFGNVTYFLSFALVYLKY</sequence>
<dbReference type="Pfam" id="PF06652">
    <property type="entry name" value="Methuselah_N"/>
    <property type="match status" value="1"/>
</dbReference>
<dbReference type="AlphaFoldDB" id="A0A6J1LH95"/>
<feature type="domain" description="Methuselah N-terminal" evidence="15">
    <location>
        <begin position="25"/>
        <end position="173"/>
    </location>
</feature>
<dbReference type="InterPro" id="IPR010596">
    <property type="entry name" value="Methuselah_N_dom"/>
</dbReference>
<keyword evidence="16" id="KW-1185">Reference proteome</keyword>
<evidence type="ECO:0000256" key="8">
    <source>
        <dbReference type="ARBA" id="ARBA00023136"/>
    </source>
</evidence>
<evidence type="ECO:0000256" key="9">
    <source>
        <dbReference type="ARBA" id="ARBA00023157"/>
    </source>
</evidence>
<dbReference type="GO" id="GO:0008528">
    <property type="term" value="F:G protein-coupled peptide receptor activity"/>
    <property type="evidence" value="ECO:0007669"/>
    <property type="project" value="TreeGrafter"/>
</dbReference>
<keyword evidence="3" id="KW-1003">Cell membrane</keyword>
<dbReference type="PANTHER" id="PTHR47154">
    <property type="entry name" value="G-PROTEIN COUPLED RECEPTOR MTH-RELATED"/>
    <property type="match status" value="1"/>
</dbReference>
<dbReference type="GO" id="GO:0005886">
    <property type="term" value="C:plasma membrane"/>
    <property type="evidence" value="ECO:0007669"/>
    <property type="project" value="UniProtKB-SubCell"/>
</dbReference>
<evidence type="ECO:0000256" key="12">
    <source>
        <dbReference type="ARBA" id="ARBA00023224"/>
    </source>
</evidence>
<organism evidence="16 17">
    <name type="scientific">Drosophila hydei</name>
    <name type="common">Fruit fly</name>
    <dbReference type="NCBI Taxonomy" id="7224"/>
    <lineage>
        <taxon>Eukaryota</taxon>
        <taxon>Metazoa</taxon>
        <taxon>Ecdysozoa</taxon>
        <taxon>Arthropoda</taxon>
        <taxon>Hexapoda</taxon>
        <taxon>Insecta</taxon>
        <taxon>Pterygota</taxon>
        <taxon>Neoptera</taxon>
        <taxon>Endopterygota</taxon>
        <taxon>Diptera</taxon>
        <taxon>Brachycera</taxon>
        <taxon>Muscomorpha</taxon>
        <taxon>Ephydroidea</taxon>
        <taxon>Drosophilidae</taxon>
        <taxon>Drosophila</taxon>
    </lineage>
</organism>
<dbReference type="KEGG" id="dhe:111596461"/>
<feature type="transmembrane region" description="Helical" evidence="13">
    <location>
        <begin position="231"/>
        <end position="250"/>
    </location>
</feature>
<evidence type="ECO:0000256" key="10">
    <source>
        <dbReference type="ARBA" id="ARBA00023170"/>
    </source>
</evidence>
<dbReference type="PANTHER" id="PTHR47154:SF2">
    <property type="entry name" value="G-PROTEIN COUPLED RECEPTOR MTH-RELATED"/>
    <property type="match status" value="1"/>
</dbReference>
<dbReference type="OrthoDB" id="6134459at2759"/>
<evidence type="ECO:0000256" key="14">
    <source>
        <dbReference type="SAM" id="SignalP"/>
    </source>
</evidence>
<dbReference type="RefSeq" id="XP_023166479.2">
    <property type="nucleotide sequence ID" value="XM_023310711.2"/>
</dbReference>
<dbReference type="InterPro" id="IPR044860">
    <property type="entry name" value="Methusela_ecto_dom_1"/>
</dbReference>